<keyword evidence="2" id="KW-1185">Reference proteome</keyword>
<sequence length="205" mass="22911">MTTLAGRRWFLTYGIQLAVLKCFKSPEYQGILGHALGRAVDFGMQGLELGMSRGCRNPLSVAELKSQKDCQGWMRPKMLYSDGPLADLPEAAHLQPCLEQLSIPIHHSVTRPSLGDLLCLCFAEFSFSCRRSEEHAAAPSPLMKEDYSLVNICGLFSRCRFVPLSSMRSQVYFQGLHRSLSVPTFHSPDRWQPISAGNYKLPVTC</sequence>
<dbReference type="Proteomes" id="UP001151760">
    <property type="component" value="Unassembled WGS sequence"/>
</dbReference>
<name>A0ABQ5FFJ9_9ASTR</name>
<proteinExistence type="predicted"/>
<accession>A0ABQ5FFJ9</accession>
<evidence type="ECO:0000313" key="1">
    <source>
        <dbReference type="EMBL" id="GJT61327.1"/>
    </source>
</evidence>
<organism evidence="1 2">
    <name type="scientific">Tanacetum coccineum</name>
    <dbReference type="NCBI Taxonomy" id="301880"/>
    <lineage>
        <taxon>Eukaryota</taxon>
        <taxon>Viridiplantae</taxon>
        <taxon>Streptophyta</taxon>
        <taxon>Embryophyta</taxon>
        <taxon>Tracheophyta</taxon>
        <taxon>Spermatophyta</taxon>
        <taxon>Magnoliopsida</taxon>
        <taxon>eudicotyledons</taxon>
        <taxon>Gunneridae</taxon>
        <taxon>Pentapetalae</taxon>
        <taxon>asterids</taxon>
        <taxon>campanulids</taxon>
        <taxon>Asterales</taxon>
        <taxon>Asteraceae</taxon>
        <taxon>Asteroideae</taxon>
        <taxon>Anthemideae</taxon>
        <taxon>Anthemidinae</taxon>
        <taxon>Tanacetum</taxon>
    </lineage>
</organism>
<gene>
    <name evidence="1" type="ORF">Tco_1004860</name>
</gene>
<reference evidence="1" key="2">
    <citation type="submission" date="2022-01" db="EMBL/GenBank/DDBJ databases">
        <authorList>
            <person name="Yamashiro T."/>
            <person name="Shiraishi A."/>
            <person name="Satake H."/>
            <person name="Nakayama K."/>
        </authorList>
    </citation>
    <scope>NUCLEOTIDE SEQUENCE</scope>
</reference>
<reference evidence="1" key="1">
    <citation type="journal article" date="2022" name="Int. J. Mol. Sci.">
        <title>Draft Genome of Tanacetum Coccineum: Genomic Comparison of Closely Related Tanacetum-Family Plants.</title>
        <authorList>
            <person name="Yamashiro T."/>
            <person name="Shiraishi A."/>
            <person name="Nakayama K."/>
            <person name="Satake H."/>
        </authorList>
    </citation>
    <scope>NUCLEOTIDE SEQUENCE</scope>
</reference>
<evidence type="ECO:0000313" key="2">
    <source>
        <dbReference type="Proteomes" id="UP001151760"/>
    </source>
</evidence>
<protein>
    <submittedName>
        <fullName evidence="1">Uncharacterized protein</fullName>
    </submittedName>
</protein>
<dbReference type="EMBL" id="BQNB010017278">
    <property type="protein sequence ID" value="GJT61327.1"/>
    <property type="molecule type" value="Genomic_DNA"/>
</dbReference>
<comment type="caution">
    <text evidence="1">The sequence shown here is derived from an EMBL/GenBank/DDBJ whole genome shotgun (WGS) entry which is preliminary data.</text>
</comment>